<dbReference type="AlphaFoldDB" id="A0A8X7ZZ31"/>
<keyword evidence="1" id="KW-0812">Transmembrane</keyword>
<comment type="caution">
    <text evidence="2">The sequence shown here is derived from an EMBL/GenBank/DDBJ whole genome shotgun (WGS) entry which is preliminary data.</text>
</comment>
<organism evidence="2 3">
    <name type="scientific">Populus tomentosa</name>
    <name type="common">Chinese white poplar</name>
    <dbReference type="NCBI Taxonomy" id="118781"/>
    <lineage>
        <taxon>Eukaryota</taxon>
        <taxon>Viridiplantae</taxon>
        <taxon>Streptophyta</taxon>
        <taxon>Embryophyta</taxon>
        <taxon>Tracheophyta</taxon>
        <taxon>Spermatophyta</taxon>
        <taxon>Magnoliopsida</taxon>
        <taxon>eudicotyledons</taxon>
        <taxon>Gunneridae</taxon>
        <taxon>Pentapetalae</taxon>
        <taxon>rosids</taxon>
        <taxon>fabids</taxon>
        <taxon>Malpighiales</taxon>
        <taxon>Salicaceae</taxon>
        <taxon>Saliceae</taxon>
        <taxon>Populus</taxon>
    </lineage>
</organism>
<keyword evidence="1" id="KW-1133">Transmembrane helix</keyword>
<evidence type="ECO:0000313" key="3">
    <source>
        <dbReference type="Proteomes" id="UP000886885"/>
    </source>
</evidence>
<keyword evidence="3" id="KW-1185">Reference proteome</keyword>
<sequence length="118" mass="13754">MYFLCSNTFSCTKYCCKKWLEIHWPFLVSCNCQPDFIRPLCLSKRSPFQSFPTLTSLSFFGKKKKQSWAAIIIVVVCIKISSVFSLFGAHRQPANHHVIFSWKISPWKIKTMQNQGKQ</sequence>
<reference evidence="2" key="1">
    <citation type="journal article" date="2020" name="bioRxiv">
        <title>Hybrid origin of Populus tomentosa Carr. identified through genome sequencing and phylogenomic analysis.</title>
        <authorList>
            <person name="An X."/>
            <person name="Gao K."/>
            <person name="Chen Z."/>
            <person name="Li J."/>
            <person name="Yang X."/>
            <person name="Yang X."/>
            <person name="Zhou J."/>
            <person name="Guo T."/>
            <person name="Zhao T."/>
            <person name="Huang S."/>
            <person name="Miao D."/>
            <person name="Khan W.U."/>
            <person name="Rao P."/>
            <person name="Ye M."/>
            <person name="Lei B."/>
            <person name="Liao W."/>
            <person name="Wang J."/>
            <person name="Ji L."/>
            <person name="Li Y."/>
            <person name="Guo B."/>
            <person name="Mustafa N.S."/>
            <person name="Li S."/>
            <person name="Yun Q."/>
            <person name="Keller S.R."/>
            <person name="Mao J."/>
            <person name="Zhang R."/>
            <person name="Strauss S.H."/>
        </authorList>
    </citation>
    <scope>NUCLEOTIDE SEQUENCE</scope>
    <source>
        <strain evidence="2">GM15</strain>
        <tissue evidence="2">Leaf</tissue>
    </source>
</reference>
<gene>
    <name evidence="2" type="ORF">POTOM_016673</name>
</gene>
<feature type="transmembrane region" description="Helical" evidence="1">
    <location>
        <begin position="68"/>
        <end position="89"/>
    </location>
</feature>
<evidence type="ECO:0000313" key="2">
    <source>
        <dbReference type="EMBL" id="KAG6776882.1"/>
    </source>
</evidence>
<protein>
    <submittedName>
        <fullName evidence="2">Uncharacterized protein</fullName>
    </submittedName>
</protein>
<keyword evidence="1" id="KW-0472">Membrane</keyword>
<dbReference type="Proteomes" id="UP000886885">
    <property type="component" value="Chromosome 4D"/>
</dbReference>
<evidence type="ECO:0000256" key="1">
    <source>
        <dbReference type="SAM" id="Phobius"/>
    </source>
</evidence>
<name>A0A8X7ZZ31_POPTO</name>
<accession>A0A8X7ZZ31</accession>
<proteinExistence type="predicted"/>
<dbReference type="EMBL" id="JAAWWB010000008">
    <property type="protein sequence ID" value="KAG6776882.1"/>
    <property type="molecule type" value="Genomic_DNA"/>
</dbReference>